<organism evidence="2 3">
    <name type="scientific">Panicum virgatum</name>
    <name type="common">Blackwell switchgrass</name>
    <dbReference type="NCBI Taxonomy" id="38727"/>
    <lineage>
        <taxon>Eukaryota</taxon>
        <taxon>Viridiplantae</taxon>
        <taxon>Streptophyta</taxon>
        <taxon>Embryophyta</taxon>
        <taxon>Tracheophyta</taxon>
        <taxon>Spermatophyta</taxon>
        <taxon>Magnoliopsida</taxon>
        <taxon>Liliopsida</taxon>
        <taxon>Poales</taxon>
        <taxon>Poaceae</taxon>
        <taxon>PACMAD clade</taxon>
        <taxon>Panicoideae</taxon>
        <taxon>Panicodae</taxon>
        <taxon>Paniceae</taxon>
        <taxon>Panicinae</taxon>
        <taxon>Panicum</taxon>
        <taxon>Panicum sect. Hiantes</taxon>
    </lineage>
</organism>
<keyword evidence="3" id="KW-1185">Reference proteome</keyword>
<reference evidence="2" key="1">
    <citation type="submission" date="2020-05" db="EMBL/GenBank/DDBJ databases">
        <title>WGS assembly of Panicum virgatum.</title>
        <authorList>
            <person name="Lovell J.T."/>
            <person name="Jenkins J."/>
            <person name="Shu S."/>
            <person name="Juenger T.E."/>
            <person name="Schmutz J."/>
        </authorList>
    </citation>
    <scope>NUCLEOTIDE SEQUENCE</scope>
    <source>
        <strain evidence="2">AP13</strain>
    </source>
</reference>
<dbReference type="Proteomes" id="UP000823388">
    <property type="component" value="Chromosome 1N"/>
</dbReference>
<feature type="region of interest" description="Disordered" evidence="1">
    <location>
        <begin position="50"/>
        <end position="81"/>
    </location>
</feature>
<accession>A0A8T0WWB6</accession>
<evidence type="ECO:0000256" key="1">
    <source>
        <dbReference type="SAM" id="MobiDB-lite"/>
    </source>
</evidence>
<gene>
    <name evidence="2" type="ORF">PVAP13_1NG143900</name>
</gene>
<dbReference type="AlphaFoldDB" id="A0A8T0WWB6"/>
<comment type="caution">
    <text evidence="2">The sequence shown here is derived from an EMBL/GenBank/DDBJ whole genome shotgun (WGS) entry which is preliminary data.</text>
</comment>
<feature type="compositionally biased region" description="Basic and acidic residues" evidence="1">
    <location>
        <begin position="59"/>
        <end position="68"/>
    </location>
</feature>
<evidence type="ECO:0000313" key="3">
    <source>
        <dbReference type="Proteomes" id="UP000823388"/>
    </source>
</evidence>
<name>A0A8T0WWB6_PANVG</name>
<protein>
    <submittedName>
        <fullName evidence="2">Uncharacterized protein</fullName>
    </submittedName>
</protein>
<dbReference type="EMBL" id="CM029038">
    <property type="protein sequence ID" value="KAG2649936.1"/>
    <property type="molecule type" value="Genomic_DNA"/>
</dbReference>
<proteinExistence type="predicted"/>
<evidence type="ECO:0000313" key="2">
    <source>
        <dbReference type="EMBL" id="KAG2649936.1"/>
    </source>
</evidence>
<sequence length="111" mass="12066">MEPMAYTAVEEPQIVALTDSSLSPFHLVLIYPARQRPVGRSIAVLPRKASAARGGSRSKGVEEHRRLAGESTRSRARGGCWEPATRHGGVWEMKAEQVAGSSWIRQGGRNG</sequence>